<organism evidence="12 13">
    <name type="scientific">Allacma fusca</name>
    <dbReference type="NCBI Taxonomy" id="39272"/>
    <lineage>
        <taxon>Eukaryota</taxon>
        <taxon>Metazoa</taxon>
        <taxon>Ecdysozoa</taxon>
        <taxon>Arthropoda</taxon>
        <taxon>Hexapoda</taxon>
        <taxon>Collembola</taxon>
        <taxon>Symphypleona</taxon>
        <taxon>Sminthuridae</taxon>
        <taxon>Allacma</taxon>
    </lineage>
</organism>
<dbReference type="GO" id="GO:0005886">
    <property type="term" value="C:plasma membrane"/>
    <property type="evidence" value="ECO:0007669"/>
    <property type="project" value="UniProtKB-SubCell"/>
</dbReference>
<evidence type="ECO:0000313" key="12">
    <source>
        <dbReference type="EMBL" id="CAG7786090.1"/>
    </source>
</evidence>
<dbReference type="GO" id="GO:0004930">
    <property type="term" value="F:G protein-coupled receptor activity"/>
    <property type="evidence" value="ECO:0007669"/>
    <property type="project" value="UniProtKB-KW"/>
</dbReference>
<comment type="subcellular location">
    <subcellularLocation>
        <location evidence="1">Cell membrane</location>
        <topology evidence="1">Multi-pass membrane protein</topology>
    </subcellularLocation>
</comment>
<gene>
    <name evidence="12" type="ORF">AFUS01_LOCUS24674</name>
</gene>
<evidence type="ECO:0000256" key="2">
    <source>
        <dbReference type="ARBA" id="ARBA00010663"/>
    </source>
</evidence>
<dbReference type="InterPro" id="IPR000276">
    <property type="entry name" value="GPCR_Rhodpsn"/>
</dbReference>
<evidence type="ECO:0000256" key="6">
    <source>
        <dbReference type="ARBA" id="ARBA00023040"/>
    </source>
</evidence>
<feature type="transmembrane region" description="Helical" evidence="10">
    <location>
        <begin position="148"/>
        <end position="171"/>
    </location>
</feature>
<keyword evidence="13" id="KW-1185">Reference proteome</keyword>
<evidence type="ECO:0000256" key="4">
    <source>
        <dbReference type="ARBA" id="ARBA00022692"/>
    </source>
</evidence>
<evidence type="ECO:0000256" key="7">
    <source>
        <dbReference type="ARBA" id="ARBA00023136"/>
    </source>
</evidence>
<sequence>MIYSMEETRKVVSHVPTTTPQMTNDSSWTTFSESYPVGEMVWGFILLFGIFGVNGSVLWVVGKSRELWKPRHLWMACLCVTDLFVGGHKCLELLLLIWPQRELCVLQRATLGIPYVVNMLLLTLLSLDRFVAVRYPFYYSSSISNRHVLIGFLLVLMAGSSLAGASVTLGLRDPICRAQSLQLVYLTIVLTICSILTLLFNSSVLRIAKRQLNAIYAHEPVVNARRVSLFCTNCGHKNATFVKTLVPPPLLESTPASSDVPDTSHLGSILPVTLPLTLPLTLPEPVVLSALDLESQFHQAHPPEETCLTLDGFTHESTPLTLSDHPLEDGMSPLIRTLSLPTLPESITLIVPPDPIIPPTAILLANSTADIMENTVKINSSSPQLNAPVSFPHTITVALPRSRSFTCAKKSPPEVTTPSRHHQLFRNLHFTRSHMFHVGRLFPSIRFARTVMLIMIPMWVFILPIVTIIPLHRGCADGGHSELNCDIVNKLWAYLLIHMRSVLPIQAILDTLIYACGSKEFRHCFQKLVRSNSHIK</sequence>
<keyword evidence="9" id="KW-0807">Transducer</keyword>
<feature type="transmembrane region" description="Helical" evidence="10">
    <location>
        <begin position="450"/>
        <end position="471"/>
    </location>
</feature>
<feature type="transmembrane region" description="Helical" evidence="10">
    <location>
        <begin position="109"/>
        <end position="127"/>
    </location>
</feature>
<keyword evidence="3" id="KW-1003">Cell membrane</keyword>
<dbReference type="InterPro" id="IPR050569">
    <property type="entry name" value="TAAR"/>
</dbReference>
<dbReference type="PANTHER" id="PTHR24249:SF422">
    <property type="entry name" value="G-PROTEIN COUPLED RECEPTORS FAMILY 1 PROFILE DOMAIN-CONTAINING PROTEIN"/>
    <property type="match status" value="1"/>
</dbReference>
<reference evidence="12" key="1">
    <citation type="submission" date="2021-06" db="EMBL/GenBank/DDBJ databases">
        <authorList>
            <person name="Hodson N. C."/>
            <person name="Mongue J. A."/>
            <person name="Jaron S. K."/>
        </authorList>
    </citation>
    <scope>NUCLEOTIDE SEQUENCE</scope>
</reference>
<evidence type="ECO:0000313" key="13">
    <source>
        <dbReference type="Proteomes" id="UP000708208"/>
    </source>
</evidence>
<evidence type="ECO:0000256" key="1">
    <source>
        <dbReference type="ARBA" id="ARBA00004651"/>
    </source>
</evidence>
<dbReference type="EMBL" id="CAJVCH010310515">
    <property type="protein sequence ID" value="CAG7786090.1"/>
    <property type="molecule type" value="Genomic_DNA"/>
</dbReference>
<evidence type="ECO:0000256" key="9">
    <source>
        <dbReference type="ARBA" id="ARBA00023224"/>
    </source>
</evidence>
<feature type="domain" description="G-protein coupled receptors family 1 profile" evidence="11">
    <location>
        <begin position="53"/>
        <end position="155"/>
    </location>
</feature>
<keyword evidence="4 10" id="KW-0812">Transmembrane</keyword>
<dbReference type="PROSITE" id="PS50262">
    <property type="entry name" value="G_PROTEIN_RECEP_F1_2"/>
    <property type="match status" value="1"/>
</dbReference>
<evidence type="ECO:0000256" key="5">
    <source>
        <dbReference type="ARBA" id="ARBA00022989"/>
    </source>
</evidence>
<dbReference type="PANTHER" id="PTHR24249">
    <property type="entry name" value="HISTAMINE RECEPTOR-RELATED G-PROTEIN COUPLED RECEPTOR"/>
    <property type="match status" value="1"/>
</dbReference>
<name>A0A8J2KG84_9HEXA</name>
<proteinExistence type="inferred from homology"/>
<keyword evidence="6" id="KW-0297">G-protein coupled receptor</keyword>
<dbReference type="Proteomes" id="UP000708208">
    <property type="component" value="Unassembled WGS sequence"/>
</dbReference>
<comment type="similarity">
    <text evidence="2">Belongs to the G-protein coupled receptor 1 family.</text>
</comment>
<evidence type="ECO:0000256" key="3">
    <source>
        <dbReference type="ARBA" id="ARBA00022475"/>
    </source>
</evidence>
<evidence type="ECO:0000256" key="8">
    <source>
        <dbReference type="ARBA" id="ARBA00023170"/>
    </source>
</evidence>
<accession>A0A8J2KG84</accession>
<keyword evidence="7 10" id="KW-0472">Membrane</keyword>
<feature type="transmembrane region" description="Helical" evidence="10">
    <location>
        <begin position="183"/>
        <end position="200"/>
    </location>
</feature>
<dbReference type="Pfam" id="PF00001">
    <property type="entry name" value="7tm_1"/>
    <property type="match status" value="1"/>
</dbReference>
<feature type="transmembrane region" description="Helical" evidence="10">
    <location>
        <begin position="40"/>
        <end position="61"/>
    </location>
</feature>
<keyword evidence="8" id="KW-0675">Receptor</keyword>
<comment type="caution">
    <text evidence="12">The sequence shown here is derived from an EMBL/GenBank/DDBJ whole genome shotgun (WGS) entry which is preliminary data.</text>
</comment>
<evidence type="ECO:0000256" key="10">
    <source>
        <dbReference type="SAM" id="Phobius"/>
    </source>
</evidence>
<dbReference type="OrthoDB" id="6346612at2759"/>
<dbReference type="CDD" id="cd00637">
    <property type="entry name" value="7tm_classA_rhodopsin-like"/>
    <property type="match status" value="1"/>
</dbReference>
<protein>
    <recommendedName>
        <fullName evidence="11">G-protein coupled receptors family 1 profile domain-containing protein</fullName>
    </recommendedName>
</protein>
<dbReference type="PROSITE" id="PS00237">
    <property type="entry name" value="G_PROTEIN_RECEP_F1_1"/>
    <property type="match status" value="1"/>
</dbReference>
<dbReference type="InterPro" id="IPR017452">
    <property type="entry name" value="GPCR_Rhodpsn_7TM"/>
</dbReference>
<dbReference type="SUPFAM" id="SSF81321">
    <property type="entry name" value="Family A G protein-coupled receptor-like"/>
    <property type="match status" value="1"/>
</dbReference>
<dbReference type="AlphaFoldDB" id="A0A8J2KG84"/>
<keyword evidence="5 10" id="KW-1133">Transmembrane helix</keyword>
<evidence type="ECO:0000259" key="11">
    <source>
        <dbReference type="PROSITE" id="PS50262"/>
    </source>
</evidence>